<feature type="binding site" evidence="10">
    <location>
        <position position="211"/>
    </location>
    <ligand>
        <name>substrate</name>
    </ligand>
</feature>
<comment type="subcellular location">
    <subcellularLocation>
        <location evidence="1 8">Nucleus</location>
    </subcellularLocation>
</comment>
<evidence type="ECO:0000256" key="12">
    <source>
        <dbReference type="SAM" id="MobiDB-lite"/>
    </source>
</evidence>
<dbReference type="PIRSF" id="PIRSF037913">
    <property type="entry name" value="His_deacetylse_1"/>
    <property type="match status" value="1"/>
</dbReference>
<evidence type="ECO:0000256" key="2">
    <source>
        <dbReference type="ARBA" id="ARBA00012111"/>
    </source>
</evidence>
<feature type="compositionally biased region" description="Polar residues" evidence="12">
    <location>
        <begin position="13"/>
        <end position="23"/>
    </location>
</feature>
<dbReference type="PANTHER" id="PTHR10625:SF36">
    <property type="entry name" value="HISTONE DEACETYLASE 3"/>
    <property type="match status" value="1"/>
</dbReference>
<gene>
    <name evidence="14" type="ORF">M427DRAFT_102501</name>
</gene>
<feature type="binding site" evidence="10">
    <location>
        <position position="362"/>
    </location>
    <ligand>
        <name>substrate</name>
    </ligand>
</feature>
<feature type="binding site" evidence="10">
    <location>
        <position position="161"/>
    </location>
    <ligand>
        <name>substrate</name>
    </ligand>
</feature>
<feature type="compositionally biased region" description="Basic and acidic residues" evidence="12">
    <location>
        <begin position="1"/>
        <end position="12"/>
    </location>
</feature>
<dbReference type="GO" id="GO:0040029">
    <property type="term" value="P:epigenetic regulation of gene expression"/>
    <property type="evidence" value="ECO:0007669"/>
    <property type="project" value="TreeGrafter"/>
</dbReference>
<evidence type="ECO:0000313" key="15">
    <source>
        <dbReference type="Proteomes" id="UP000070544"/>
    </source>
</evidence>
<evidence type="ECO:0000259" key="13">
    <source>
        <dbReference type="Pfam" id="PF00850"/>
    </source>
</evidence>
<feature type="binding site" evidence="11">
    <location>
        <position position="240"/>
    </location>
    <ligand>
        <name>a divalent metal cation</name>
        <dbReference type="ChEBI" id="CHEBI:60240"/>
    </ligand>
</feature>
<dbReference type="SUPFAM" id="SSF52768">
    <property type="entry name" value="Arginase/deacetylase"/>
    <property type="match status" value="1"/>
</dbReference>
<evidence type="ECO:0000256" key="8">
    <source>
        <dbReference type="PIRNR" id="PIRNR037913"/>
    </source>
</evidence>
<dbReference type="InterPro" id="IPR000286">
    <property type="entry name" value="HDACs"/>
</dbReference>
<name>A0A139A3I4_GONPJ</name>
<evidence type="ECO:0000313" key="14">
    <source>
        <dbReference type="EMBL" id="KXS11377.1"/>
    </source>
</evidence>
<keyword evidence="5 8" id="KW-0805">Transcription regulation</keyword>
<dbReference type="InterPro" id="IPR003084">
    <property type="entry name" value="HDAC_I/II"/>
</dbReference>
<dbReference type="PRINTS" id="PR01270">
    <property type="entry name" value="HDASUPER"/>
</dbReference>
<keyword evidence="15" id="KW-1185">Reference proteome</keyword>
<comment type="similarity">
    <text evidence="8">Belongs to the histone deacetylase family. HD Type 1 subfamily.</text>
</comment>
<dbReference type="OrthoDB" id="1918432at2759"/>
<dbReference type="Pfam" id="PF00850">
    <property type="entry name" value="Hist_deacetyl"/>
    <property type="match status" value="1"/>
</dbReference>
<evidence type="ECO:0000256" key="3">
    <source>
        <dbReference type="ARBA" id="ARBA00022801"/>
    </source>
</evidence>
<dbReference type="GO" id="GO:0070210">
    <property type="term" value="C:Rpd3L-Expanded complex"/>
    <property type="evidence" value="ECO:0007669"/>
    <property type="project" value="TreeGrafter"/>
</dbReference>
<dbReference type="EMBL" id="KQ965803">
    <property type="protein sequence ID" value="KXS11377.1"/>
    <property type="molecule type" value="Genomic_DNA"/>
</dbReference>
<feature type="binding site" evidence="11">
    <location>
        <position position="323"/>
    </location>
    <ligand>
        <name>a divalent metal cation</name>
        <dbReference type="ChEBI" id="CHEBI:60240"/>
    </ligand>
</feature>
<feature type="binding site" evidence="11">
    <location>
        <position position="238"/>
    </location>
    <ligand>
        <name>a divalent metal cation</name>
        <dbReference type="ChEBI" id="CHEBI:60240"/>
    </ligand>
</feature>
<comment type="catalytic activity">
    <reaction evidence="8">
        <text>N(6)-acetyl-L-lysyl-[histone] + H2O = L-lysyl-[histone] + acetate</text>
        <dbReference type="Rhea" id="RHEA:58196"/>
        <dbReference type="Rhea" id="RHEA-COMP:9845"/>
        <dbReference type="Rhea" id="RHEA-COMP:11338"/>
        <dbReference type="ChEBI" id="CHEBI:15377"/>
        <dbReference type="ChEBI" id="CHEBI:29969"/>
        <dbReference type="ChEBI" id="CHEBI:30089"/>
        <dbReference type="ChEBI" id="CHEBI:61930"/>
        <dbReference type="EC" id="3.5.1.98"/>
    </reaction>
</comment>
<keyword evidence="4 8" id="KW-0156">Chromatin regulator</keyword>
<feature type="domain" description="Histone deacetylase" evidence="13">
    <location>
        <begin position="158"/>
        <end position="375"/>
    </location>
</feature>
<keyword evidence="11" id="KW-0479">Metal-binding</keyword>
<feature type="active site" description="Proton acceptor" evidence="9">
    <location>
        <position position="203"/>
    </location>
</feature>
<dbReference type="EC" id="3.5.1.98" evidence="2 8"/>
<keyword evidence="3 8" id="KW-0378">Hydrolase</keyword>
<protein>
    <recommendedName>
        <fullName evidence="2 8">Histone deacetylase</fullName>
        <ecNumber evidence="2 8">3.5.1.98</ecNumber>
    </recommendedName>
</protein>
<accession>A0A139A3I4</accession>
<dbReference type="STRING" id="1344416.A0A139A3I4"/>
<dbReference type="AlphaFoldDB" id="A0A139A3I4"/>
<sequence>MVYKADPVDESHANVTRESSNGSPFGPELLEDDRGGPVQKSLTLSPLPSSLFENEPLQGIPKAKIAYFFNPSVASFDLGDDHAMKPARVAIADALIEGYALYRKMGVFASLWHSDWGYCLFHRMLKLAFNGNVTPELATSAWGPYLDQFGLDAGNDEEKSDCPVFNGVYKWCQHFSGVSVEAGRMLTEGNADIAINYAGGIHHARRSSASGFCYINDIVLATLELLRMFPRVLYVDIDVHHGDGVQVLTEHDCYESTYFNGKFFPTTGSKRETGLRQGEGFSVNIPLDDHIRDGPYFETFCEVMDLVMTHCQPSAIVVQTGADSIAGDKLGTFNLSIRGHGRCIEYLKTRNLPMLVLGGGGYTIANVARAWTYECGLLNDAILTD</sequence>
<dbReference type="Gene3D" id="3.40.800.20">
    <property type="entry name" value="Histone deacetylase domain"/>
    <property type="match status" value="1"/>
</dbReference>
<dbReference type="PANTHER" id="PTHR10625">
    <property type="entry name" value="HISTONE DEACETYLASE HDAC1-RELATED"/>
    <property type="match status" value="1"/>
</dbReference>
<dbReference type="PRINTS" id="PR01271">
    <property type="entry name" value="HISDACETLASE"/>
</dbReference>
<dbReference type="InterPro" id="IPR037138">
    <property type="entry name" value="His_deacetylse_dom_sf"/>
</dbReference>
<proteinExistence type="inferred from homology"/>
<keyword evidence="6 8" id="KW-0804">Transcription</keyword>
<reference evidence="14 15" key="1">
    <citation type="journal article" date="2015" name="Genome Biol. Evol.">
        <title>Phylogenomic analyses indicate that early fungi evolved digesting cell walls of algal ancestors of land plants.</title>
        <authorList>
            <person name="Chang Y."/>
            <person name="Wang S."/>
            <person name="Sekimoto S."/>
            <person name="Aerts A.L."/>
            <person name="Choi C."/>
            <person name="Clum A."/>
            <person name="LaButti K.M."/>
            <person name="Lindquist E.A."/>
            <person name="Yee Ngan C."/>
            <person name="Ohm R.A."/>
            <person name="Salamov A.A."/>
            <person name="Grigoriev I.V."/>
            <person name="Spatafora J.W."/>
            <person name="Berbee M.L."/>
        </authorList>
    </citation>
    <scope>NUCLEOTIDE SEQUENCE [LARGE SCALE GENOMIC DNA]</scope>
    <source>
        <strain evidence="14 15">JEL478</strain>
    </source>
</reference>
<evidence type="ECO:0000256" key="6">
    <source>
        <dbReference type="ARBA" id="ARBA00023163"/>
    </source>
</evidence>
<dbReference type="InterPro" id="IPR023696">
    <property type="entry name" value="Ureohydrolase_dom_sf"/>
</dbReference>
<evidence type="ECO:0000256" key="9">
    <source>
        <dbReference type="PIRSR" id="PIRSR037913-1"/>
    </source>
</evidence>
<organism evidence="14 15">
    <name type="scientific">Gonapodya prolifera (strain JEL478)</name>
    <name type="common">Monoblepharis prolifera</name>
    <dbReference type="NCBI Taxonomy" id="1344416"/>
    <lineage>
        <taxon>Eukaryota</taxon>
        <taxon>Fungi</taxon>
        <taxon>Fungi incertae sedis</taxon>
        <taxon>Chytridiomycota</taxon>
        <taxon>Chytridiomycota incertae sedis</taxon>
        <taxon>Monoblepharidomycetes</taxon>
        <taxon>Monoblepharidales</taxon>
        <taxon>Gonapodyaceae</taxon>
        <taxon>Gonapodya</taxon>
    </lineage>
</organism>
<dbReference type="GO" id="GO:0046872">
    <property type="term" value="F:metal ion binding"/>
    <property type="evidence" value="ECO:0007669"/>
    <property type="project" value="UniProtKB-KW"/>
</dbReference>
<evidence type="ECO:0000256" key="7">
    <source>
        <dbReference type="ARBA" id="ARBA00023242"/>
    </source>
</evidence>
<dbReference type="Proteomes" id="UP000070544">
    <property type="component" value="Unassembled WGS sequence"/>
</dbReference>
<evidence type="ECO:0000256" key="4">
    <source>
        <dbReference type="ARBA" id="ARBA00022853"/>
    </source>
</evidence>
<evidence type="ECO:0000256" key="1">
    <source>
        <dbReference type="ARBA" id="ARBA00004123"/>
    </source>
</evidence>
<feature type="region of interest" description="Disordered" evidence="12">
    <location>
        <begin position="1"/>
        <end position="36"/>
    </location>
</feature>
<keyword evidence="7 8" id="KW-0539">Nucleus</keyword>
<evidence type="ECO:0000256" key="5">
    <source>
        <dbReference type="ARBA" id="ARBA00023015"/>
    </source>
</evidence>
<evidence type="ECO:0000256" key="10">
    <source>
        <dbReference type="PIRSR" id="PIRSR037913-2"/>
    </source>
</evidence>
<evidence type="ECO:0000256" key="11">
    <source>
        <dbReference type="PIRSR" id="PIRSR037913-3"/>
    </source>
</evidence>
<dbReference type="GO" id="GO:0141221">
    <property type="term" value="F:histone deacetylase activity, hydrolytic mechanism"/>
    <property type="evidence" value="ECO:0007669"/>
    <property type="project" value="UniProtKB-EC"/>
</dbReference>
<dbReference type="InterPro" id="IPR023801">
    <property type="entry name" value="His_deacetylse_dom"/>
</dbReference>